<dbReference type="Ensembl" id="ENSPCET00000002296.1">
    <property type="protein sequence ID" value="ENSPCEP00000002218.1"/>
    <property type="gene ID" value="ENSPCEG00000001826.1"/>
</dbReference>
<dbReference type="Pfam" id="PF13637">
    <property type="entry name" value="Ank_4"/>
    <property type="match status" value="1"/>
</dbReference>
<feature type="repeat" description="ANK" evidence="3">
    <location>
        <begin position="79"/>
        <end position="111"/>
    </location>
</feature>
<dbReference type="SMART" id="SM00248">
    <property type="entry name" value="ANK"/>
    <property type="match status" value="6"/>
</dbReference>
<dbReference type="Gene3D" id="1.25.40.20">
    <property type="entry name" value="Ankyrin repeat-containing domain"/>
    <property type="match status" value="3"/>
</dbReference>
<evidence type="ECO:0000313" key="5">
    <source>
        <dbReference type="Proteomes" id="UP000694393"/>
    </source>
</evidence>
<organism evidence="4 5">
    <name type="scientific">Pelusios castaneus</name>
    <name type="common">West African mud turtle</name>
    <dbReference type="NCBI Taxonomy" id="367368"/>
    <lineage>
        <taxon>Eukaryota</taxon>
        <taxon>Metazoa</taxon>
        <taxon>Chordata</taxon>
        <taxon>Craniata</taxon>
        <taxon>Vertebrata</taxon>
        <taxon>Euteleostomi</taxon>
        <taxon>Archelosauria</taxon>
        <taxon>Testudinata</taxon>
        <taxon>Testudines</taxon>
        <taxon>Pleurodira</taxon>
        <taxon>Pelomedusidae</taxon>
        <taxon>Pelusios</taxon>
    </lineage>
</organism>
<dbReference type="PROSITE" id="PS50297">
    <property type="entry name" value="ANK_REP_REGION"/>
    <property type="match status" value="4"/>
</dbReference>
<dbReference type="AlphaFoldDB" id="A0A8C8RA56"/>
<proteinExistence type="predicted"/>
<feature type="repeat" description="ANK" evidence="3">
    <location>
        <begin position="171"/>
        <end position="203"/>
    </location>
</feature>
<dbReference type="Pfam" id="PF12796">
    <property type="entry name" value="Ank_2"/>
    <property type="match status" value="1"/>
</dbReference>
<dbReference type="InterPro" id="IPR036770">
    <property type="entry name" value="Ankyrin_rpt-contain_sf"/>
</dbReference>
<sequence length="422" mass="47130">MGNIAKGSNTPTTNSDPFIYSFSSCGQRGCKPLHAKLYEAIMKDDSTNVKALLAHQPVNEPLIFWDNPTSRRPSSILPQSILPIHLAAKHRREKSLRCLLESGADPKIRDNRGYTALHLLLLHWPSVYITGIDVLTRLQRNLATTQSNAEECLRILCARGVQTDSVMDSNCKHSSLHLALRSGASRAVSILIEHGANIDDRDEFGKTALHTAAEHLNKEVTETLITCGANINCTLPIYGKTALQLAVCTASSKAGTVLAADIDCIRLLLINGAKVNTQDCEGRAAIHDACLGGRKEIIDLLLDYHADVNNLTRYGQSPLFLFLQHRSNLRCTSLLNKLLNFSYPLKLTNNQGDLPTGLLLQEFQMQKDFLIRLSKIMLSLQDICIITIRRLYGEKNKQCLKEQLPITVWNSLYDYQDYSQHW</sequence>
<evidence type="ECO:0000256" key="1">
    <source>
        <dbReference type="ARBA" id="ARBA00022737"/>
    </source>
</evidence>
<name>A0A8C8RA56_9SAUR</name>
<dbReference type="InterPro" id="IPR002110">
    <property type="entry name" value="Ankyrin_rpt"/>
</dbReference>
<evidence type="ECO:0000256" key="2">
    <source>
        <dbReference type="ARBA" id="ARBA00023043"/>
    </source>
</evidence>
<reference evidence="4" key="2">
    <citation type="submission" date="2025-09" db="UniProtKB">
        <authorList>
            <consortium name="Ensembl"/>
        </authorList>
    </citation>
    <scope>IDENTIFICATION</scope>
</reference>
<feature type="repeat" description="ANK" evidence="3">
    <location>
        <begin position="204"/>
        <end position="232"/>
    </location>
</feature>
<feature type="repeat" description="ANK" evidence="3">
    <location>
        <begin position="281"/>
        <end position="313"/>
    </location>
</feature>
<keyword evidence="1" id="KW-0677">Repeat</keyword>
<dbReference type="PRINTS" id="PR01415">
    <property type="entry name" value="ANKYRIN"/>
</dbReference>
<accession>A0A8C8RA56</accession>
<evidence type="ECO:0000313" key="4">
    <source>
        <dbReference type="Ensembl" id="ENSPCEP00000002218.1"/>
    </source>
</evidence>
<protein>
    <submittedName>
        <fullName evidence="4">Ankyrin repeat domain 61</fullName>
    </submittedName>
</protein>
<keyword evidence="5" id="KW-1185">Reference proteome</keyword>
<dbReference type="PROSITE" id="PS50088">
    <property type="entry name" value="ANK_REPEAT"/>
    <property type="match status" value="4"/>
</dbReference>
<dbReference type="Proteomes" id="UP000694393">
    <property type="component" value="Unplaced"/>
</dbReference>
<evidence type="ECO:0000256" key="3">
    <source>
        <dbReference type="PROSITE-ProRule" id="PRU00023"/>
    </source>
</evidence>
<dbReference type="SUPFAM" id="SSF48403">
    <property type="entry name" value="Ankyrin repeat"/>
    <property type="match status" value="1"/>
</dbReference>
<dbReference type="PANTHER" id="PTHR24198">
    <property type="entry name" value="ANKYRIN REPEAT AND PROTEIN KINASE DOMAIN-CONTAINING PROTEIN"/>
    <property type="match status" value="1"/>
</dbReference>
<reference evidence="4" key="1">
    <citation type="submission" date="2025-08" db="UniProtKB">
        <authorList>
            <consortium name="Ensembl"/>
        </authorList>
    </citation>
    <scope>IDENTIFICATION</scope>
</reference>
<keyword evidence="2 3" id="KW-0040">ANK repeat</keyword>
<dbReference type="Pfam" id="PF00023">
    <property type="entry name" value="Ank"/>
    <property type="match status" value="1"/>
</dbReference>
<dbReference type="PANTHER" id="PTHR24198:SF165">
    <property type="entry name" value="ANKYRIN REPEAT-CONTAINING PROTEIN-RELATED"/>
    <property type="match status" value="1"/>
</dbReference>